<proteinExistence type="predicted"/>
<dbReference type="InterPro" id="IPR009959">
    <property type="entry name" value="Cyclase_SnoaL-like"/>
</dbReference>
<dbReference type="PANTHER" id="PTHR38436">
    <property type="entry name" value="POLYKETIDE CYCLASE SNOAL-LIKE DOMAIN"/>
    <property type="match status" value="1"/>
</dbReference>
<dbReference type="SUPFAM" id="SSF54427">
    <property type="entry name" value="NTF2-like"/>
    <property type="match status" value="1"/>
</dbReference>
<name>A0ABR7RJB4_9PROT</name>
<dbReference type="Pfam" id="PF07366">
    <property type="entry name" value="SnoaL"/>
    <property type="match status" value="1"/>
</dbReference>
<keyword evidence="2" id="KW-1185">Reference proteome</keyword>
<evidence type="ECO:0000313" key="2">
    <source>
        <dbReference type="Proteomes" id="UP000626026"/>
    </source>
</evidence>
<evidence type="ECO:0000313" key="1">
    <source>
        <dbReference type="EMBL" id="MBC9206493.1"/>
    </source>
</evidence>
<reference evidence="1 2" key="1">
    <citation type="journal article" date="2013" name="Int. J. Syst. Evol. Microbiol.">
        <title>Roseomonas aerophila sp. nov., isolated from air.</title>
        <authorList>
            <person name="Kim S.J."/>
            <person name="Weon H.Y."/>
            <person name="Ahn J.H."/>
            <person name="Hong S.B."/>
            <person name="Seok S.J."/>
            <person name="Whang K.S."/>
            <person name="Kwon S.W."/>
        </authorList>
    </citation>
    <scope>NUCLEOTIDE SEQUENCE [LARGE SCALE GENOMIC DNA]</scope>
    <source>
        <strain evidence="1 2">NBRC 108923</strain>
    </source>
</reference>
<accession>A0ABR7RJB4</accession>
<dbReference type="RefSeq" id="WP_187783674.1">
    <property type="nucleotide sequence ID" value="NZ_JACTVA010000008.1"/>
</dbReference>
<gene>
    <name evidence="1" type="ORF">IBL26_06565</name>
</gene>
<dbReference type="Gene3D" id="3.10.450.50">
    <property type="match status" value="1"/>
</dbReference>
<protein>
    <submittedName>
        <fullName evidence="1">Ester cyclase</fullName>
    </submittedName>
</protein>
<comment type="caution">
    <text evidence="1">The sequence shown here is derived from an EMBL/GenBank/DDBJ whole genome shotgun (WGS) entry which is preliminary data.</text>
</comment>
<organism evidence="1 2">
    <name type="scientific">Teichococcus aerophilus</name>
    <dbReference type="NCBI Taxonomy" id="1224513"/>
    <lineage>
        <taxon>Bacteria</taxon>
        <taxon>Pseudomonadati</taxon>
        <taxon>Pseudomonadota</taxon>
        <taxon>Alphaproteobacteria</taxon>
        <taxon>Acetobacterales</taxon>
        <taxon>Roseomonadaceae</taxon>
        <taxon>Roseomonas</taxon>
    </lineage>
</organism>
<dbReference type="PANTHER" id="PTHR38436:SF1">
    <property type="entry name" value="ESTER CYCLASE"/>
    <property type="match status" value="1"/>
</dbReference>
<dbReference type="InterPro" id="IPR032710">
    <property type="entry name" value="NTF2-like_dom_sf"/>
</dbReference>
<sequence length="141" mass="15474">MPSPGEILRLWYEEVWNQRDAEKVPRYLAPDGIIHALDVAGDGAQGAEAFLAFQHQLLQSFPDLRFTVHDVVENGDWAAGRWSAEATHSGDGFGVSATGEPVKFTGMSMVRASGGQIVEAWNEWDRIRLATTCRMVMPASG</sequence>
<dbReference type="Proteomes" id="UP000626026">
    <property type="component" value="Unassembled WGS sequence"/>
</dbReference>
<dbReference type="EMBL" id="JACTVA010000008">
    <property type="protein sequence ID" value="MBC9206493.1"/>
    <property type="molecule type" value="Genomic_DNA"/>
</dbReference>